<evidence type="ECO:0000259" key="12">
    <source>
        <dbReference type="PROSITE" id="PS52015"/>
    </source>
</evidence>
<dbReference type="InterPro" id="IPR037682">
    <property type="entry name" value="TonB_C"/>
</dbReference>
<feature type="compositionally biased region" description="Polar residues" evidence="10">
    <location>
        <begin position="137"/>
        <end position="155"/>
    </location>
</feature>
<evidence type="ECO:0000256" key="5">
    <source>
        <dbReference type="ARBA" id="ARBA00022519"/>
    </source>
</evidence>
<keyword evidence="5" id="KW-0997">Cell inner membrane</keyword>
<evidence type="ECO:0000256" key="11">
    <source>
        <dbReference type="SAM" id="Phobius"/>
    </source>
</evidence>
<name>A0A871XYD1_9PROT</name>
<dbReference type="AlphaFoldDB" id="A0A871XYD1"/>
<dbReference type="GO" id="GO:0015031">
    <property type="term" value="P:protein transport"/>
    <property type="evidence" value="ECO:0007669"/>
    <property type="project" value="UniProtKB-KW"/>
</dbReference>
<feature type="region of interest" description="Disordered" evidence="10">
    <location>
        <begin position="62"/>
        <end position="155"/>
    </location>
</feature>
<keyword evidence="4" id="KW-1003">Cell membrane</keyword>
<dbReference type="PROSITE" id="PS52015">
    <property type="entry name" value="TONB_CTD"/>
    <property type="match status" value="1"/>
</dbReference>
<dbReference type="GO" id="GO:0098797">
    <property type="term" value="C:plasma membrane protein complex"/>
    <property type="evidence" value="ECO:0007669"/>
    <property type="project" value="TreeGrafter"/>
</dbReference>
<evidence type="ECO:0000256" key="6">
    <source>
        <dbReference type="ARBA" id="ARBA00022692"/>
    </source>
</evidence>
<evidence type="ECO:0000256" key="9">
    <source>
        <dbReference type="ARBA" id="ARBA00023136"/>
    </source>
</evidence>
<keyword evidence="3" id="KW-0813">Transport</keyword>
<feature type="transmembrane region" description="Helical" evidence="11">
    <location>
        <begin position="16"/>
        <end position="37"/>
    </location>
</feature>
<gene>
    <name evidence="13" type="ORF">HULAa45C8_00004</name>
</gene>
<dbReference type="InterPro" id="IPR006260">
    <property type="entry name" value="TonB/TolA_C"/>
</dbReference>
<feature type="domain" description="TonB C-terminal" evidence="12">
    <location>
        <begin position="159"/>
        <end position="252"/>
    </location>
</feature>
<comment type="similarity">
    <text evidence="2">Belongs to the TonB family.</text>
</comment>
<dbReference type="Gene3D" id="3.30.1150.10">
    <property type="match status" value="1"/>
</dbReference>
<feature type="compositionally biased region" description="Low complexity" evidence="10">
    <location>
        <begin position="76"/>
        <end position="92"/>
    </location>
</feature>
<dbReference type="SUPFAM" id="SSF74653">
    <property type="entry name" value="TolA/TonB C-terminal domain"/>
    <property type="match status" value="1"/>
</dbReference>
<dbReference type="NCBIfam" id="TIGR01352">
    <property type="entry name" value="tonB_Cterm"/>
    <property type="match status" value="1"/>
</dbReference>
<evidence type="ECO:0000256" key="2">
    <source>
        <dbReference type="ARBA" id="ARBA00006555"/>
    </source>
</evidence>
<evidence type="ECO:0000256" key="7">
    <source>
        <dbReference type="ARBA" id="ARBA00022927"/>
    </source>
</evidence>
<dbReference type="GO" id="GO:0031992">
    <property type="term" value="F:energy transducer activity"/>
    <property type="evidence" value="ECO:0007669"/>
    <property type="project" value="TreeGrafter"/>
</dbReference>
<feature type="compositionally biased region" description="Pro residues" evidence="10">
    <location>
        <begin position="93"/>
        <end position="108"/>
    </location>
</feature>
<evidence type="ECO:0000256" key="3">
    <source>
        <dbReference type="ARBA" id="ARBA00022448"/>
    </source>
</evidence>
<dbReference type="EMBL" id="MW122879">
    <property type="protein sequence ID" value="QOV08969.1"/>
    <property type="molecule type" value="Genomic_DNA"/>
</dbReference>
<keyword evidence="6 11" id="KW-0812">Transmembrane</keyword>
<organism evidence="13">
    <name type="scientific">uncultured beta proteobacterium</name>
    <dbReference type="NCBI Taxonomy" id="86027"/>
    <lineage>
        <taxon>Bacteria</taxon>
        <taxon>Pseudomonadati</taxon>
        <taxon>Pseudomonadota</taxon>
        <taxon>Betaproteobacteria</taxon>
        <taxon>environmental samples</taxon>
    </lineage>
</organism>
<dbReference type="PANTHER" id="PTHR33446:SF2">
    <property type="entry name" value="PROTEIN TONB"/>
    <property type="match status" value="1"/>
</dbReference>
<evidence type="ECO:0000256" key="8">
    <source>
        <dbReference type="ARBA" id="ARBA00022989"/>
    </source>
</evidence>
<keyword evidence="8 11" id="KW-1133">Transmembrane helix</keyword>
<evidence type="ECO:0000256" key="4">
    <source>
        <dbReference type="ARBA" id="ARBA00022475"/>
    </source>
</evidence>
<reference evidence="13" key="1">
    <citation type="submission" date="2020-10" db="EMBL/GenBank/DDBJ databases">
        <title>Diverse heliorhodopsins detected via functional metagenomics in peat lake Actinobacteria, Chloroflexi and Archaea.</title>
        <authorList>
            <person name="Chazan A."/>
            <person name="Rozenberg A."/>
            <person name="Tahan R."/>
            <person name="Mannen K."/>
            <person name="Nagata T."/>
            <person name="Yaish S."/>
            <person name="Larom S."/>
            <person name="Kandori H."/>
            <person name="Inoue K."/>
            <person name="Beja O."/>
            <person name="Pushkarev A."/>
        </authorList>
    </citation>
    <scope>NUCLEOTIDE SEQUENCE</scope>
</reference>
<dbReference type="InterPro" id="IPR051045">
    <property type="entry name" value="TonB-dependent_transducer"/>
</dbReference>
<accession>A0A871XYD1</accession>
<dbReference type="GO" id="GO:0055085">
    <property type="term" value="P:transmembrane transport"/>
    <property type="evidence" value="ECO:0007669"/>
    <property type="project" value="InterPro"/>
</dbReference>
<dbReference type="PANTHER" id="PTHR33446">
    <property type="entry name" value="PROTEIN TONB-RELATED"/>
    <property type="match status" value="1"/>
</dbReference>
<keyword evidence="7" id="KW-0653">Protein transport</keyword>
<proteinExistence type="inferred from homology"/>
<evidence type="ECO:0000256" key="1">
    <source>
        <dbReference type="ARBA" id="ARBA00004383"/>
    </source>
</evidence>
<comment type="subcellular location">
    <subcellularLocation>
        <location evidence="1">Cell inner membrane</location>
        <topology evidence="1">Single-pass membrane protein</topology>
        <orientation evidence="1">Periplasmic side</orientation>
    </subcellularLocation>
</comment>
<protein>
    <recommendedName>
        <fullName evidence="12">TonB C-terminal domain-containing protein</fullName>
    </recommendedName>
</protein>
<sequence length="252" mass="26445">MQLSLEPRQQAPDIQVLKILGVVLAVHLALAWLMLFAPTLPLPPKIPAITIDISAALPEQRRGLEEPVEAQSGQNAAASRPPAPRAAAKAAPTAPPAKPEKPLMPSPPKSETAPTKTVDNVAPVAPPPEPMAAAMPSTTSQAVPKGQTDVTQETVRTSEPDLQAAYKDNPKPPYPKAAFRAGAEGTVEIALVVNSDGSVASAVVALSSGHELLDKSALDTVKGWRFKSARKDGVLTKSAVRVPITFRLRAAR</sequence>
<evidence type="ECO:0000256" key="10">
    <source>
        <dbReference type="SAM" id="MobiDB-lite"/>
    </source>
</evidence>
<keyword evidence="9 11" id="KW-0472">Membrane</keyword>
<evidence type="ECO:0000313" key="13">
    <source>
        <dbReference type="EMBL" id="QOV08969.1"/>
    </source>
</evidence>
<dbReference type="Pfam" id="PF03544">
    <property type="entry name" value="TonB_C"/>
    <property type="match status" value="1"/>
</dbReference>